<name>A0A532UYJ5_UNCL8</name>
<evidence type="ECO:0000313" key="9">
    <source>
        <dbReference type="Proteomes" id="UP000319619"/>
    </source>
</evidence>
<protein>
    <submittedName>
        <fullName evidence="8">3-isopropylmalate dehydrogenase</fullName>
        <ecNumber evidence="8">1.1.1.85</ecNumber>
    </submittedName>
</protein>
<dbReference type="InterPro" id="IPR019818">
    <property type="entry name" value="IsoCit/isopropylmalate_DH_CS"/>
</dbReference>
<dbReference type="PANTHER" id="PTHR43275">
    <property type="entry name" value="D-MALATE DEHYDROGENASE [DECARBOXYLATING]"/>
    <property type="match status" value="1"/>
</dbReference>
<evidence type="ECO:0000313" key="8">
    <source>
        <dbReference type="EMBL" id="TKJ40033.1"/>
    </source>
</evidence>
<evidence type="ECO:0000256" key="1">
    <source>
        <dbReference type="ARBA" id="ARBA00001936"/>
    </source>
</evidence>
<dbReference type="PROSITE" id="PS00470">
    <property type="entry name" value="IDH_IMDH"/>
    <property type="match status" value="1"/>
</dbReference>
<dbReference type="GO" id="GO:0003862">
    <property type="term" value="F:3-isopropylmalate dehydrogenase activity"/>
    <property type="evidence" value="ECO:0007669"/>
    <property type="project" value="UniProtKB-EC"/>
</dbReference>
<dbReference type="InterPro" id="IPR050501">
    <property type="entry name" value="ICDH/IPMDH"/>
</dbReference>
<comment type="cofactor">
    <cofactor evidence="2">
        <name>Mg(2+)</name>
        <dbReference type="ChEBI" id="CHEBI:18420"/>
    </cofactor>
</comment>
<dbReference type="Gene3D" id="3.40.718.10">
    <property type="entry name" value="Isopropylmalate Dehydrogenase"/>
    <property type="match status" value="1"/>
</dbReference>
<dbReference type="AlphaFoldDB" id="A0A532UYJ5"/>
<keyword evidence="6" id="KW-0464">Manganese</keyword>
<reference evidence="8 9" key="1">
    <citation type="submission" date="2017-06" db="EMBL/GenBank/DDBJ databases">
        <title>Novel microbial phyla capable of carbon fixation and sulfur reduction in deep-sea sediments.</title>
        <authorList>
            <person name="Huang J."/>
            <person name="Baker B."/>
            <person name="Wang Y."/>
        </authorList>
    </citation>
    <scope>NUCLEOTIDE SEQUENCE [LARGE SCALE GENOMIC DNA]</scope>
    <source>
        <strain evidence="8">B3_LCP</strain>
    </source>
</reference>
<dbReference type="PANTHER" id="PTHR43275:SF1">
    <property type="entry name" value="D-MALATE DEHYDROGENASE [DECARBOXYLATING]"/>
    <property type="match status" value="1"/>
</dbReference>
<gene>
    <name evidence="8" type="ORF">CEE37_09865</name>
</gene>
<dbReference type="GO" id="GO:0000287">
    <property type="term" value="F:magnesium ion binding"/>
    <property type="evidence" value="ECO:0007669"/>
    <property type="project" value="InterPro"/>
</dbReference>
<organism evidence="8 9">
    <name type="scientific">candidate division LCP-89 bacterium B3_LCP</name>
    <dbReference type="NCBI Taxonomy" id="2012998"/>
    <lineage>
        <taxon>Bacteria</taxon>
        <taxon>Pseudomonadati</taxon>
        <taxon>Bacteria division LCP-89</taxon>
    </lineage>
</organism>
<keyword evidence="4 8" id="KW-0560">Oxidoreductase</keyword>
<comment type="caution">
    <text evidence="8">The sequence shown here is derived from an EMBL/GenBank/DDBJ whole genome shotgun (WGS) entry which is preliminary data.</text>
</comment>
<dbReference type="EC" id="1.1.1.85" evidence="8"/>
<evidence type="ECO:0000256" key="4">
    <source>
        <dbReference type="ARBA" id="ARBA00023002"/>
    </source>
</evidence>
<dbReference type="InterPro" id="IPR024084">
    <property type="entry name" value="IsoPropMal-DH-like_dom"/>
</dbReference>
<sequence>MKKIAVIPGDGIGIDVTEEAIKVLEAVKSAGVDINWDTFDYGADKYLETGITLPDEEVENFRENYDAIYIGAVGDPRVPDMHHAKEILLGLRFKLDLYVNYRPVKLYQESLCPLKNKTMDDIDFVVFRENTEGLYAGTGGIIKQGTPDEVAIQTSINTRKGVERIIRHAFEYAKMSGRPRVTMSDKSNAMRFEGDLWQRAFAEVGEEYPDIEKQHWYIDALLMQMVKRPEQFEVIVSCNMFGDIITDLGAQLAGGMGLAGSGNIHPGRTSLFEPVHGSAPKYHGKDIANPLAAILTVGIMLEHLGYPDWNTRIENAVIEAVKTNNVPRDLGGSLGTSASGDYIVSLLES</sequence>
<dbReference type="Pfam" id="PF00180">
    <property type="entry name" value="Iso_dh"/>
    <property type="match status" value="1"/>
</dbReference>
<dbReference type="SMART" id="SM01329">
    <property type="entry name" value="Iso_dh"/>
    <property type="match status" value="1"/>
</dbReference>
<dbReference type="Proteomes" id="UP000319619">
    <property type="component" value="Unassembled WGS sequence"/>
</dbReference>
<feature type="domain" description="Isopropylmalate dehydrogenase-like" evidence="7">
    <location>
        <begin position="3"/>
        <end position="343"/>
    </location>
</feature>
<dbReference type="GO" id="GO:0051287">
    <property type="term" value="F:NAD binding"/>
    <property type="evidence" value="ECO:0007669"/>
    <property type="project" value="InterPro"/>
</dbReference>
<evidence type="ECO:0000256" key="5">
    <source>
        <dbReference type="ARBA" id="ARBA00023027"/>
    </source>
</evidence>
<evidence type="ECO:0000256" key="3">
    <source>
        <dbReference type="ARBA" id="ARBA00022723"/>
    </source>
</evidence>
<accession>A0A532UYJ5</accession>
<comment type="cofactor">
    <cofactor evidence="1">
        <name>Mn(2+)</name>
        <dbReference type="ChEBI" id="CHEBI:29035"/>
    </cofactor>
</comment>
<proteinExistence type="predicted"/>
<dbReference type="SUPFAM" id="SSF53659">
    <property type="entry name" value="Isocitrate/Isopropylmalate dehydrogenase-like"/>
    <property type="match status" value="1"/>
</dbReference>
<dbReference type="EMBL" id="NJBN01000006">
    <property type="protein sequence ID" value="TKJ40033.1"/>
    <property type="molecule type" value="Genomic_DNA"/>
</dbReference>
<keyword evidence="3" id="KW-0479">Metal-binding</keyword>
<evidence type="ECO:0000256" key="2">
    <source>
        <dbReference type="ARBA" id="ARBA00001946"/>
    </source>
</evidence>
<keyword evidence="5" id="KW-0520">NAD</keyword>
<evidence type="ECO:0000259" key="7">
    <source>
        <dbReference type="SMART" id="SM01329"/>
    </source>
</evidence>
<evidence type="ECO:0000256" key="6">
    <source>
        <dbReference type="ARBA" id="ARBA00023211"/>
    </source>
</evidence>
<dbReference type="NCBIfam" id="NF002898">
    <property type="entry name" value="PRK03437.1"/>
    <property type="match status" value="1"/>
</dbReference>